<name>A0ABN7XM19_GIGMA</name>
<feature type="non-terminal residue" evidence="2">
    <location>
        <position position="76"/>
    </location>
</feature>
<evidence type="ECO:0000313" key="3">
    <source>
        <dbReference type="Proteomes" id="UP000789901"/>
    </source>
</evidence>
<keyword evidence="3" id="KW-1185">Reference proteome</keyword>
<feature type="non-terminal residue" evidence="2">
    <location>
        <position position="1"/>
    </location>
</feature>
<comment type="caution">
    <text evidence="2">The sequence shown here is derived from an EMBL/GenBank/DDBJ whole genome shotgun (WGS) entry which is preliminary data.</text>
</comment>
<keyword evidence="1" id="KW-1133">Transmembrane helix</keyword>
<feature type="transmembrane region" description="Helical" evidence="1">
    <location>
        <begin position="33"/>
        <end position="55"/>
    </location>
</feature>
<dbReference type="Proteomes" id="UP000789901">
    <property type="component" value="Unassembled WGS sequence"/>
</dbReference>
<evidence type="ECO:0000313" key="2">
    <source>
        <dbReference type="EMBL" id="CAG8855790.1"/>
    </source>
</evidence>
<accession>A0ABN7XM19</accession>
<protein>
    <submittedName>
        <fullName evidence="2">20997_t:CDS:1</fullName>
    </submittedName>
</protein>
<reference evidence="2 3" key="1">
    <citation type="submission" date="2021-06" db="EMBL/GenBank/DDBJ databases">
        <authorList>
            <person name="Kallberg Y."/>
            <person name="Tangrot J."/>
            <person name="Rosling A."/>
        </authorList>
    </citation>
    <scope>NUCLEOTIDE SEQUENCE [LARGE SCALE GENOMIC DNA]</scope>
    <source>
        <strain evidence="2 3">120-4 pot B 10/14</strain>
    </source>
</reference>
<keyword evidence="1" id="KW-0812">Transmembrane</keyword>
<keyword evidence="1" id="KW-0472">Membrane</keyword>
<organism evidence="2 3">
    <name type="scientific">Gigaspora margarita</name>
    <dbReference type="NCBI Taxonomy" id="4874"/>
    <lineage>
        <taxon>Eukaryota</taxon>
        <taxon>Fungi</taxon>
        <taxon>Fungi incertae sedis</taxon>
        <taxon>Mucoromycota</taxon>
        <taxon>Glomeromycotina</taxon>
        <taxon>Glomeromycetes</taxon>
        <taxon>Diversisporales</taxon>
        <taxon>Gigasporaceae</taxon>
        <taxon>Gigaspora</taxon>
    </lineage>
</organism>
<sequence>AFNLVLEDLTKFLQRLTNSQSLRISNTKSLLKFIAYIFILGFCNMMLQAYISFVYSNSNSFSLSFTEGIDECGVKF</sequence>
<dbReference type="EMBL" id="CAJVQB010153123">
    <property type="protein sequence ID" value="CAG8855790.1"/>
    <property type="molecule type" value="Genomic_DNA"/>
</dbReference>
<proteinExistence type="predicted"/>
<evidence type="ECO:0000256" key="1">
    <source>
        <dbReference type="SAM" id="Phobius"/>
    </source>
</evidence>
<gene>
    <name evidence="2" type="ORF">GMARGA_LOCUS44611</name>
</gene>